<dbReference type="AlphaFoldDB" id="A0AA86NIG2"/>
<evidence type="ECO:0000313" key="5">
    <source>
        <dbReference type="EMBL" id="CAL6116404.1"/>
    </source>
</evidence>
<evidence type="ECO:0000313" key="2">
    <source>
        <dbReference type="EMBL" id="CAI9919907.1"/>
    </source>
</evidence>
<accession>A0AA86NIG2</accession>
<feature type="coiled-coil region" evidence="1">
    <location>
        <begin position="201"/>
        <end position="235"/>
    </location>
</feature>
<comment type="caution">
    <text evidence="2">The sequence shown here is derived from an EMBL/GenBank/DDBJ whole genome shotgun (WGS) entry which is preliminary data.</text>
</comment>
<sequence length="301" mass="34206">MSFEAQVELDSRKLKQEIKNLRSQLNNVTQKVSKVHTARQMQYSEVSSIAVGEGMNITYSLPLQSQVTTNDDLQLIIAQMNQELQVRLRENNELRNSYQSLAQKLTDIKNKNVSDKDNTKQLFLERSEHDSNYERLRNDINEYHQKTVQMSDMHQATVRAGDQMRSAVFGQIASCAAEKNALENQHFGLQHRYEELIRCDVSQAAKTVQEAAKTIEVLTNKVELLQQQILQSRDNTARVQDALSASMVAQHIDDQSLRKLTESPQRSVVVIEPTQGLNSSLMGCASAYTPQTEIKRSRIAK</sequence>
<feature type="coiled-coil region" evidence="1">
    <location>
        <begin position="77"/>
        <end position="146"/>
    </location>
</feature>
<keyword evidence="1" id="KW-0175">Coiled coil</keyword>
<dbReference type="EMBL" id="CAXDID020000017">
    <property type="protein sequence ID" value="CAL5984371.1"/>
    <property type="molecule type" value="Genomic_DNA"/>
</dbReference>
<proteinExistence type="predicted"/>
<reference evidence="4 6" key="2">
    <citation type="submission" date="2024-07" db="EMBL/GenBank/DDBJ databases">
        <authorList>
            <person name="Akdeniz Z."/>
        </authorList>
    </citation>
    <scope>NUCLEOTIDE SEQUENCE [LARGE SCALE GENOMIC DNA]</scope>
</reference>
<evidence type="ECO:0000313" key="4">
    <source>
        <dbReference type="EMBL" id="CAL5984371.1"/>
    </source>
</evidence>
<dbReference type="Proteomes" id="UP001642409">
    <property type="component" value="Unassembled WGS sequence"/>
</dbReference>
<protein>
    <submittedName>
        <fullName evidence="2">Uncharacterized protein</fullName>
    </submittedName>
</protein>
<dbReference type="EMBL" id="CATOUU010000190">
    <property type="protein sequence ID" value="CAI9919907.1"/>
    <property type="molecule type" value="Genomic_DNA"/>
</dbReference>
<feature type="coiled-coil region" evidence="1">
    <location>
        <begin position="4"/>
        <end position="31"/>
    </location>
</feature>
<organism evidence="2">
    <name type="scientific">Hexamita inflata</name>
    <dbReference type="NCBI Taxonomy" id="28002"/>
    <lineage>
        <taxon>Eukaryota</taxon>
        <taxon>Metamonada</taxon>
        <taxon>Diplomonadida</taxon>
        <taxon>Hexamitidae</taxon>
        <taxon>Hexamitinae</taxon>
        <taxon>Hexamita</taxon>
    </lineage>
</organism>
<evidence type="ECO:0000313" key="3">
    <source>
        <dbReference type="EMBL" id="CAI9978656.1"/>
    </source>
</evidence>
<gene>
    <name evidence="3" type="ORF">HINF_LOCUS66301</name>
    <name evidence="2" type="ORF">HINF_LOCUS7552</name>
    <name evidence="5" type="ORF">HINF_LOCUS79044</name>
    <name evidence="4" type="ORF">HINF_LOCUS8066</name>
</gene>
<keyword evidence="6" id="KW-1185">Reference proteome</keyword>
<name>A0AA86NIG2_9EUKA</name>
<dbReference type="EMBL" id="CAXDID020001006">
    <property type="protein sequence ID" value="CAL6116404.1"/>
    <property type="molecule type" value="Genomic_DNA"/>
</dbReference>
<dbReference type="EMBL" id="CATOUU010001186">
    <property type="protein sequence ID" value="CAI9978656.1"/>
    <property type="molecule type" value="Genomic_DNA"/>
</dbReference>
<evidence type="ECO:0000256" key="1">
    <source>
        <dbReference type="SAM" id="Coils"/>
    </source>
</evidence>
<evidence type="ECO:0000313" key="6">
    <source>
        <dbReference type="Proteomes" id="UP001642409"/>
    </source>
</evidence>
<reference evidence="2" key="1">
    <citation type="submission" date="2023-06" db="EMBL/GenBank/DDBJ databases">
        <authorList>
            <person name="Kurt Z."/>
        </authorList>
    </citation>
    <scope>NUCLEOTIDE SEQUENCE</scope>
</reference>